<feature type="region of interest" description="Disordered" evidence="1">
    <location>
        <begin position="101"/>
        <end position="144"/>
    </location>
</feature>
<accession>A0A9P7GGZ0</accession>
<evidence type="ECO:0000256" key="1">
    <source>
        <dbReference type="SAM" id="MobiDB-lite"/>
    </source>
</evidence>
<evidence type="ECO:0000313" key="2">
    <source>
        <dbReference type="EMBL" id="KAG5649100.1"/>
    </source>
</evidence>
<dbReference type="EMBL" id="JABCKI010001614">
    <property type="protein sequence ID" value="KAG5649100.1"/>
    <property type="molecule type" value="Genomic_DNA"/>
</dbReference>
<dbReference type="AlphaFoldDB" id="A0A9P7GGZ0"/>
<organism evidence="2 3">
    <name type="scientific">Sphagnurus paluster</name>
    <dbReference type="NCBI Taxonomy" id="117069"/>
    <lineage>
        <taxon>Eukaryota</taxon>
        <taxon>Fungi</taxon>
        <taxon>Dikarya</taxon>
        <taxon>Basidiomycota</taxon>
        <taxon>Agaricomycotina</taxon>
        <taxon>Agaricomycetes</taxon>
        <taxon>Agaricomycetidae</taxon>
        <taxon>Agaricales</taxon>
        <taxon>Tricholomatineae</taxon>
        <taxon>Lyophyllaceae</taxon>
        <taxon>Sphagnurus</taxon>
    </lineage>
</organism>
<name>A0A9P7GGZ0_9AGAR</name>
<feature type="compositionally biased region" description="Basic and acidic residues" evidence="1">
    <location>
        <begin position="135"/>
        <end position="144"/>
    </location>
</feature>
<protein>
    <recommendedName>
        <fullName evidence="4">Gag-like protein</fullName>
    </recommendedName>
</protein>
<gene>
    <name evidence="2" type="ORF">H0H81_006293</name>
</gene>
<feature type="compositionally biased region" description="Pro residues" evidence="1">
    <location>
        <begin position="105"/>
        <end position="117"/>
    </location>
</feature>
<proteinExistence type="predicted"/>
<evidence type="ECO:0000313" key="3">
    <source>
        <dbReference type="Proteomes" id="UP000717328"/>
    </source>
</evidence>
<dbReference type="OrthoDB" id="3270591at2759"/>
<sequence length="559" mass="61874">MDRLEATAEYVRHLVEIRTDFQPSPPPINNGIDNNLDFNDNDNNMQEDQQRIDKYGLPVPQPSTNESNVFKQVLNMMSEMRQEMKASIQAINDKVEKATNLTAPAPKPRPPKPPIAPTNPASPSLTPHGPANVENKSKDIPDTDRRKLESLKASLDNPQLGTWDRDTRTLEYEALCRKYNIMSNTPIVLPASEVYTNAHFPNLISVQASHSTINSMRPAVEGLNAFQSVGKNGKPAKQKAKRTTKLDTAHSLRRWIISAMPGDKQRFANTATRPPPSRITAALNMALTETARGLFKDIHPGGPIQLVSWTKGNNIAVNMDDRINSESFIGLVETVSSTIESIPGMGEGAVRFRPWVKTVKFQLAHVPVWDWLADEALEAKAVGMFIKESTAFKGITLASEFRWIRKPETFTSSQNCGVSFSVEDADGKVTERLLATALSINGQRCRFEKWVNAIAPLQCTKCWRLGHHANNCTALKAICATCCEPTDNGKSHNHALLVPASPGGITPVFDRGCINCKNAKKTGVELEHHPASIECPFYKTARNKIVANDRKSNRMKSIN</sequence>
<comment type="caution">
    <text evidence="2">The sequence shown here is derived from an EMBL/GenBank/DDBJ whole genome shotgun (WGS) entry which is preliminary data.</text>
</comment>
<reference evidence="2" key="1">
    <citation type="submission" date="2021-02" db="EMBL/GenBank/DDBJ databases">
        <authorList>
            <person name="Nieuwenhuis M."/>
            <person name="Van De Peppel L.J.J."/>
        </authorList>
    </citation>
    <scope>NUCLEOTIDE SEQUENCE</scope>
    <source>
        <strain evidence="2">D49</strain>
    </source>
</reference>
<reference evidence="2" key="2">
    <citation type="submission" date="2021-10" db="EMBL/GenBank/DDBJ databases">
        <title>Phylogenomics reveals ancestral predisposition of the termite-cultivated fungus Termitomyces towards a domesticated lifestyle.</title>
        <authorList>
            <person name="Auxier B."/>
            <person name="Grum-Grzhimaylo A."/>
            <person name="Cardenas M.E."/>
            <person name="Lodge J.D."/>
            <person name="Laessoe T."/>
            <person name="Pedersen O."/>
            <person name="Smith M.E."/>
            <person name="Kuyper T.W."/>
            <person name="Franco-Molano E.A."/>
            <person name="Baroni T.J."/>
            <person name="Aanen D.K."/>
        </authorList>
    </citation>
    <scope>NUCLEOTIDE SEQUENCE</scope>
    <source>
        <strain evidence="2">D49</strain>
    </source>
</reference>
<keyword evidence="3" id="KW-1185">Reference proteome</keyword>
<dbReference type="Proteomes" id="UP000717328">
    <property type="component" value="Unassembled WGS sequence"/>
</dbReference>
<evidence type="ECO:0008006" key="4">
    <source>
        <dbReference type="Google" id="ProtNLM"/>
    </source>
</evidence>